<dbReference type="InterPro" id="IPR038352">
    <property type="entry name" value="Imelysin_sf"/>
</dbReference>
<accession>A0ABV7HI37</accession>
<dbReference type="InterPro" id="IPR018976">
    <property type="entry name" value="Imelysin-like"/>
</dbReference>
<comment type="caution">
    <text evidence="5">The sequence shown here is derived from an EMBL/GenBank/DDBJ whole genome shotgun (WGS) entry which is preliminary data.</text>
</comment>
<reference evidence="6" key="1">
    <citation type="journal article" date="2019" name="Int. J. Syst. Evol. Microbiol.">
        <title>The Global Catalogue of Microorganisms (GCM) 10K type strain sequencing project: providing services to taxonomists for standard genome sequencing and annotation.</title>
        <authorList>
            <consortium name="The Broad Institute Genomics Platform"/>
            <consortium name="The Broad Institute Genome Sequencing Center for Infectious Disease"/>
            <person name="Wu L."/>
            <person name="Ma J."/>
        </authorList>
    </citation>
    <scope>NUCLEOTIDE SEQUENCE [LARGE SCALE GENOMIC DNA]</scope>
    <source>
        <strain evidence="6">KCTC 52438</strain>
    </source>
</reference>
<dbReference type="RefSeq" id="WP_386722392.1">
    <property type="nucleotide sequence ID" value="NZ_JBHRSZ010000007.1"/>
</dbReference>
<keyword evidence="2 3" id="KW-0732">Signal</keyword>
<evidence type="ECO:0000256" key="2">
    <source>
        <dbReference type="ARBA" id="ARBA00022729"/>
    </source>
</evidence>
<evidence type="ECO:0000313" key="6">
    <source>
        <dbReference type="Proteomes" id="UP001595476"/>
    </source>
</evidence>
<dbReference type="Proteomes" id="UP001595476">
    <property type="component" value="Unassembled WGS sequence"/>
</dbReference>
<feature type="signal peptide" evidence="3">
    <location>
        <begin position="1"/>
        <end position="22"/>
    </location>
</feature>
<protein>
    <submittedName>
        <fullName evidence="5">Imelysin family protein</fullName>
    </submittedName>
</protein>
<evidence type="ECO:0000259" key="4">
    <source>
        <dbReference type="Pfam" id="PF09375"/>
    </source>
</evidence>
<proteinExistence type="predicted"/>
<sequence length="375" mass="42479">MKALFVLLFALTGWMLSGCSEDAPPPSSSTQAVQKQEQKASPLQADLTVLAEHSFRQTTELLHLGHQLHISIRDFLKTPSEQSLTVAKQAYSSLLQQWVQSLPYINMTALTTSGAPLMNRLEKLPMLPGYLDQIPDYPFSGLVHDIMLPIESDNLMRLHTLDNDEQVIFGLSAIEFLLFDHYQADHYKKFLPMTSLSQEEQQEQIQLEQLPNNRRRALLLSQANQLVEDLSELHKRWLSEGGDDSKRLISLTDKNLKLALSSSLKKNTQLILDALNSVQEKPLMLGRAHFSREEKALLNTGVSSLKAFHESIQAIWQAYPQTEKDEFDGVLESLLELHEQYTEDPSNSLLLELASNRCNQLLEISDDLSFEEAPE</sequence>
<evidence type="ECO:0000256" key="3">
    <source>
        <dbReference type="SAM" id="SignalP"/>
    </source>
</evidence>
<dbReference type="EMBL" id="JBHRSZ010000007">
    <property type="protein sequence ID" value="MFC3152461.1"/>
    <property type="molecule type" value="Genomic_DNA"/>
</dbReference>
<dbReference type="Gene3D" id="1.20.1420.20">
    <property type="entry name" value="M75 peptidase, HXXE motif"/>
    <property type="match status" value="1"/>
</dbReference>
<gene>
    <name evidence="5" type="ORF">ACFOEK_15605</name>
</gene>
<evidence type="ECO:0000256" key="1">
    <source>
        <dbReference type="ARBA" id="ARBA00004196"/>
    </source>
</evidence>
<comment type="subcellular location">
    <subcellularLocation>
        <location evidence="1">Cell envelope</location>
    </subcellularLocation>
</comment>
<dbReference type="Pfam" id="PF09375">
    <property type="entry name" value="Peptidase_M75"/>
    <property type="match status" value="1"/>
</dbReference>
<dbReference type="PROSITE" id="PS51257">
    <property type="entry name" value="PROKAR_LIPOPROTEIN"/>
    <property type="match status" value="1"/>
</dbReference>
<name>A0ABV7HI37_9GAMM</name>
<feature type="domain" description="Imelysin-like" evidence="4">
    <location>
        <begin position="62"/>
        <end position="327"/>
    </location>
</feature>
<feature type="chain" id="PRO_5047145388" evidence="3">
    <location>
        <begin position="23"/>
        <end position="375"/>
    </location>
</feature>
<evidence type="ECO:0000313" key="5">
    <source>
        <dbReference type="EMBL" id="MFC3152461.1"/>
    </source>
</evidence>
<keyword evidence="6" id="KW-1185">Reference proteome</keyword>
<organism evidence="5 6">
    <name type="scientific">Litoribrevibacter euphylliae</name>
    <dbReference type="NCBI Taxonomy" id="1834034"/>
    <lineage>
        <taxon>Bacteria</taxon>
        <taxon>Pseudomonadati</taxon>
        <taxon>Pseudomonadota</taxon>
        <taxon>Gammaproteobacteria</taxon>
        <taxon>Oceanospirillales</taxon>
        <taxon>Oceanospirillaceae</taxon>
        <taxon>Litoribrevibacter</taxon>
    </lineage>
</organism>